<evidence type="ECO:0000256" key="2">
    <source>
        <dbReference type="ARBA" id="ARBA00008066"/>
    </source>
</evidence>
<dbReference type="PANTHER" id="PTHR22950:SF349">
    <property type="entry name" value="AMINO ACID TRANSPORTER TRANSMEMBRANE DOMAIN-CONTAINING PROTEIN"/>
    <property type="match status" value="1"/>
</dbReference>
<comment type="similarity">
    <text evidence="2">Belongs to the amino acid/polyamine transporter 2 family.</text>
</comment>
<feature type="compositionally biased region" description="Polar residues" evidence="6">
    <location>
        <begin position="64"/>
        <end position="79"/>
    </location>
</feature>
<dbReference type="eggNOG" id="KOG1303">
    <property type="taxonomic scope" value="Eukaryota"/>
</dbReference>
<evidence type="ECO:0000313" key="9">
    <source>
        <dbReference type="EMBL" id="EMG50724.1"/>
    </source>
</evidence>
<feature type="region of interest" description="Disordered" evidence="6">
    <location>
        <begin position="1"/>
        <end position="22"/>
    </location>
</feature>
<keyword evidence="5 7" id="KW-0472">Membrane</keyword>
<feature type="transmembrane region" description="Helical" evidence="7">
    <location>
        <begin position="357"/>
        <end position="375"/>
    </location>
</feature>
<feature type="transmembrane region" description="Helical" evidence="7">
    <location>
        <begin position="169"/>
        <end position="190"/>
    </location>
</feature>
<gene>
    <name evidence="9" type="ORF">G210_1379</name>
</gene>
<evidence type="ECO:0000256" key="1">
    <source>
        <dbReference type="ARBA" id="ARBA00004141"/>
    </source>
</evidence>
<name>M3K798_CANMX</name>
<feature type="region of interest" description="Disordered" evidence="6">
    <location>
        <begin position="64"/>
        <end position="88"/>
    </location>
</feature>
<feature type="transmembrane region" description="Helical" evidence="7">
    <location>
        <begin position="476"/>
        <end position="499"/>
    </location>
</feature>
<dbReference type="GO" id="GO:0015179">
    <property type="term" value="F:L-amino acid transmembrane transporter activity"/>
    <property type="evidence" value="ECO:0007669"/>
    <property type="project" value="TreeGrafter"/>
</dbReference>
<dbReference type="EMBL" id="AOGT01000140">
    <property type="protein sequence ID" value="EMG50724.1"/>
    <property type="molecule type" value="Genomic_DNA"/>
</dbReference>
<feature type="compositionally biased region" description="Polar residues" evidence="6">
    <location>
        <begin position="1"/>
        <end position="15"/>
    </location>
</feature>
<evidence type="ECO:0000256" key="3">
    <source>
        <dbReference type="ARBA" id="ARBA00022692"/>
    </source>
</evidence>
<dbReference type="InterPro" id="IPR013057">
    <property type="entry name" value="AA_transpt_TM"/>
</dbReference>
<dbReference type="OrthoDB" id="655540at2759"/>
<feature type="transmembrane region" description="Helical" evidence="7">
    <location>
        <begin position="453"/>
        <end position="470"/>
    </location>
</feature>
<comment type="caution">
    <text evidence="9">The sequence shown here is derived from an EMBL/GenBank/DDBJ whole genome shotgun (WGS) entry which is preliminary data.</text>
</comment>
<dbReference type="OMA" id="AICYTVC"/>
<dbReference type="PANTHER" id="PTHR22950">
    <property type="entry name" value="AMINO ACID TRANSPORTER"/>
    <property type="match status" value="1"/>
</dbReference>
<dbReference type="Pfam" id="PF01490">
    <property type="entry name" value="Aa_trans"/>
    <property type="match status" value="1"/>
</dbReference>
<protein>
    <submittedName>
        <fullName evidence="9">Aminoacid vacuolar transporter, putative</fullName>
    </submittedName>
</protein>
<evidence type="ECO:0000313" key="10">
    <source>
        <dbReference type="Proteomes" id="UP000011777"/>
    </source>
</evidence>
<dbReference type="AlphaFoldDB" id="M3K798"/>
<dbReference type="STRING" id="1245528.M3K798"/>
<evidence type="ECO:0000256" key="7">
    <source>
        <dbReference type="SAM" id="Phobius"/>
    </source>
</evidence>
<keyword evidence="3 7" id="KW-0812">Transmembrane</keyword>
<feature type="transmembrane region" description="Helical" evidence="7">
    <location>
        <begin position="214"/>
        <end position="238"/>
    </location>
</feature>
<feature type="transmembrane region" description="Helical" evidence="7">
    <location>
        <begin position="511"/>
        <end position="534"/>
    </location>
</feature>
<dbReference type="Proteomes" id="UP000011777">
    <property type="component" value="Unassembled WGS sequence"/>
</dbReference>
<feature type="transmembrane region" description="Helical" evidence="7">
    <location>
        <begin position="315"/>
        <end position="336"/>
    </location>
</feature>
<evidence type="ECO:0000256" key="5">
    <source>
        <dbReference type="ARBA" id="ARBA00023136"/>
    </source>
</evidence>
<feature type="transmembrane region" description="Helical" evidence="7">
    <location>
        <begin position="244"/>
        <end position="265"/>
    </location>
</feature>
<organism evidence="9 10">
    <name type="scientific">Candida maltosa (strain Xu316)</name>
    <name type="common">Yeast</name>
    <dbReference type="NCBI Taxonomy" id="1245528"/>
    <lineage>
        <taxon>Eukaryota</taxon>
        <taxon>Fungi</taxon>
        <taxon>Dikarya</taxon>
        <taxon>Ascomycota</taxon>
        <taxon>Saccharomycotina</taxon>
        <taxon>Pichiomycetes</taxon>
        <taxon>Debaryomycetaceae</taxon>
        <taxon>Candida/Lodderomyces clade</taxon>
        <taxon>Candida</taxon>
    </lineage>
</organism>
<accession>M3K798</accession>
<evidence type="ECO:0000259" key="8">
    <source>
        <dbReference type="Pfam" id="PF01490"/>
    </source>
</evidence>
<feature type="transmembrane region" description="Helical" evidence="7">
    <location>
        <begin position="144"/>
        <end position="163"/>
    </location>
</feature>
<evidence type="ECO:0000256" key="6">
    <source>
        <dbReference type="SAM" id="MobiDB-lite"/>
    </source>
</evidence>
<proteinExistence type="inferred from homology"/>
<dbReference type="Gene3D" id="1.20.1740.10">
    <property type="entry name" value="Amino acid/polyamine transporter I"/>
    <property type="match status" value="1"/>
</dbReference>
<feature type="domain" description="Amino acid transporter transmembrane" evidence="8">
    <location>
        <begin position="137"/>
        <end position="532"/>
    </location>
</feature>
<reference evidence="9 10" key="1">
    <citation type="submission" date="2013-02" db="EMBL/GenBank/DDBJ databases">
        <title>Genome sequence of Candida maltosa Xu316, a potential industrial strain for xylitol and ethanol production.</title>
        <authorList>
            <person name="Yu J."/>
            <person name="Wang Q."/>
            <person name="Geng X."/>
            <person name="Bao W."/>
            <person name="He P."/>
            <person name="Cai J."/>
        </authorList>
    </citation>
    <scope>NUCLEOTIDE SEQUENCE [LARGE SCALE GENOMIC DNA]</scope>
    <source>
        <strain evidence="10">Xu316</strain>
    </source>
</reference>
<feature type="transmembrane region" description="Helical" evidence="7">
    <location>
        <begin position="272"/>
        <end position="295"/>
    </location>
</feature>
<sequence length="537" mass="59054">MTGRSQNQPILPTNTTRRDSRRQSFLDYGGVNSLNNFASSYSRAQQYLGSSLIEQGGNYMDQALISSSPSENSVNTQENEPGEFSENYPTINFRPTFVSSDTEESSNNNETTSLLPVISRTSTSTARKHSFSIITGNSTSPQTIFNSINTLVGIGMLSLSYGFRLSGWIYGSILLIVSATLTSITAKYLGRILRNRPHLMTYADISREFGGTKFSYFVTFFFIIDLFGASLTLIILFADCFSMIWSNVVGLKIILVTILFFLSLLPLNLLSFLSLFGILATVGIIVIIFICGFIIPTSPGSLLSPSPTTTLLPPHPIHLLLSLGIMMAPFGGHPIFPEIARDMRHPSKYPHTTNISFLITFILDYTIAIVGYLMYGSSVDDSIIKSILNNPRSPRSINAMLCLLMGVLPVSKLPLITKPIITSYENIMGITEKYVSLDQKRTMVVDTYGMGRILARVGFMGFLLVSSLVFTSFGKMIAFLGSAICYTVCLTLPLLFYLRLNKDEVGEVKGWVIRVGIVCSIICAVLGSFASITLNVD</sequence>
<comment type="subcellular location">
    <subcellularLocation>
        <location evidence="1">Membrane</location>
        <topology evidence="1">Multi-pass membrane protein</topology>
    </subcellularLocation>
</comment>
<keyword evidence="4 7" id="KW-1133">Transmembrane helix</keyword>
<dbReference type="HOGENOM" id="CLU_009646_8_2_1"/>
<dbReference type="GO" id="GO:0005774">
    <property type="term" value="C:vacuolar membrane"/>
    <property type="evidence" value="ECO:0007669"/>
    <property type="project" value="TreeGrafter"/>
</dbReference>
<keyword evidence="10" id="KW-1185">Reference proteome</keyword>
<evidence type="ECO:0000256" key="4">
    <source>
        <dbReference type="ARBA" id="ARBA00022989"/>
    </source>
</evidence>
<feature type="transmembrane region" description="Helical" evidence="7">
    <location>
        <begin position="395"/>
        <end position="415"/>
    </location>
</feature>